<dbReference type="InterPro" id="IPR044746">
    <property type="entry name" value="ABCC_6TM_D1"/>
</dbReference>
<comment type="similarity">
    <text evidence="2">Belongs to the ABC transporter superfamily. ABCC family. Conjugate transporter (TC 3.A.1.208) subfamily.</text>
</comment>
<feature type="transmembrane region" description="Helical" evidence="12">
    <location>
        <begin position="1082"/>
        <end position="1102"/>
    </location>
</feature>
<dbReference type="InterPro" id="IPR003593">
    <property type="entry name" value="AAA+_ATPase"/>
</dbReference>
<dbReference type="SUPFAM" id="SSF90123">
    <property type="entry name" value="ABC transporter transmembrane region"/>
    <property type="match status" value="2"/>
</dbReference>
<dbReference type="InterPro" id="IPR017871">
    <property type="entry name" value="ABC_transporter-like_CS"/>
</dbReference>
<evidence type="ECO:0000313" key="16">
    <source>
        <dbReference type="Proteomes" id="UP001055172"/>
    </source>
</evidence>
<evidence type="ECO:0000313" key="15">
    <source>
        <dbReference type="EMBL" id="GJC78756.1"/>
    </source>
</evidence>
<dbReference type="PROSITE" id="PS00211">
    <property type="entry name" value="ABC_TRANSPORTER_1"/>
    <property type="match status" value="2"/>
</dbReference>
<keyword evidence="5 12" id="KW-0812">Transmembrane</keyword>
<evidence type="ECO:0000256" key="11">
    <source>
        <dbReference type="SAM" id="MobiDB-lite"/>
    </source>
</evidence>
<feature type="transmembrane region" description="Helical" evidence="12">
    <location>
        <begin position="935"/>
        <end position="961"/>
    </location>
</feature>
<dbReference type="Pfam" id="PF00664">
    <property type="entry name" value="ABC_membrane"/>
    <property type="match status" value="2"/>
</dbReference>
<feature type="domain" description="ABC transporter" evidence="13">
    <location>
        <begin position="1265"/>
        <end position="1507"/>
    </location>
</feature>
<gene>
    <name evidence="15" type="ORF">ColLi_01594</name>
</gene>
<accession>A0AA37GE31</accession>
<dbReference type="GO" id="GO:0005524">
    <property type="term" value="F:ATP binding"/>
    <property type="evidence" value="ECO:0007669"/>
    <property type="project" value="UniProtKB-KW"/>
</dbReference>
<dbReference type="FunFam" id="1.20.1560.10:FF:000055">
    <property type="entry name" value="ABC multidrug transporter (Eurofung)"/>
    <property type="match status" value="1"/>
</dbReference>
<keyword evidence="10" id="KW-0325">Glycoprotein</keyword>
<feature type="transmembrane region" description="Helical" evidence="12">
    <location>
        <begin position="982"/>
        <end position="1009"/>
    </location>
</feature>
<evidence type="ECO:0000259" key="13">
    <source>
        <dbReference type="PROSITE" id="PS50893"/>
    </source>
</evidence>
<dbReference type="InterPro" id="IPR056227">
    <property type="entry name" value="TMD0_ABC"/>
</dbReference>
<dbReference type="InterPro" id="IPR036640">
    <property type="entry name" value="ABC1_TM_sf"/>
</dbReference>
<dbReference type="EMBL" id="BPPX01000003">
    <property type="protein sequence ID" value="GJC78756.1"/>
    <property type="molecule type" value="Genomic_DNA"/>
</dbReference>
<dbReference type="InterPro" id="IPR027417">
    <property type="entry name" value="P-loop_NTPase"/>
</dbReference>
<evidence type="ECO:0000256" key="7">
    <source>
        <dbReference type="ARBA" id="ARBA00022840"/>
    </source>
</evidence>
<dbReference type="InterPro" id="IPR044726">
    <property type="entry name" value="ABCC_6TM_D2"/>
</dbReference>
<keyword evidence="9 12" id="KW-0472">Membrane</keyword>
<evidence type="ECO:0000256" key="10">
    <source>
        <dbReference type="ARBA" id="ARBA00023180"/>
    </source>
</evidence>
<protein>
    <submittedName>
        <fullName evidence="15">ABC transporter atnG</fullName>
    </submittedName>
</protein>
<feature type="domain" description="ABC transmembrane type-1" evidence="14">
    <location>
        <begin position="268"/>
        <end position="567"/>
    </location>
</feature>
<dbReference type="Pfam" id="PF00005">
    <property type="entry name" value="ABC_tran"/>
    <property type="match status" value="2"/>
</dbReference>
<comment type="caution">
    <text evidence="15">The sequence shown here is derived from an EMBL/GenBank/DDBJ whole genome shotgun (WGS) entry which is preliminary data.</text>
</comment>
<feature type="transmembrane region" description="Helical" evidence="12">
    <location>
        <begin position="61"/>
        <end position="82"/>
    </location>
</feature>
<evidence type="ECO:0000256" key="9">
    <source>
        <dbReference type="ARBA" id="ARBA00023136"/>
    </source>
</evidence>
<evidence type="ECO:0000256" key="12">
    <source>
        <dbReference type="SAM" id="Phobius"/>
    </source>
</evidence>
<dbReference type="PROSITE" id="PS50929">
    <property type="entry name" value="ABC_TM1F"/>
    <property type="match status" value="2"/>
</dbReference>
<feature type="transmembrane region" description="Helical" evidence="12">
    <location>
        <begin position="486"/>
        <end position="509"/>
    </location>
</feature>
<dbReference type="SUPFAM" id="SSF52540">
    <property type="entry name" value="P-loop containing nucleoside triphosphate hydrolases"/>
    <property type="match status" value="2"/>
</dbReference>
<dbReference type="InterPro" id="IPR050173">
    <property type="entry name" value="ABC_transporter_C-like"/>
</dbReference>
<proteinExistence type="inferred from homology"/>
<feature type="transmembrane region" description="Helical" evidence="12">
    <location>
        <begin position="27"/>
        <end position="49"/>
    </location>
</feature>
<evidence type="ECO:0000256" key="8">
    <source>
        <dbReference type="ARBA" id="ARBA00022989"/>
    </source>
</evidence>
<feature type="region of interest" description="Disordered" evidence="11">
    <location>
        <begin position="888"/>
        <end position="925"/>
    </location>
</feature>
<dbReference type="CDD" id="cd18579">
    <property type="entry name" value="ABC_6TM_ABCC_D1"/>
    <property type="match status" value="1"/>
</dbReference>
<keyword evidence="6" id="KW-0547">Nucleotide-binding</keyword>
<keyword evidence="16" id="KW-1185">Reference proteome</keyword>
<keyword evidence="7" id="KW-0067">ATP-binding</keyword>
<evidence type="ECO:0000256" key="5">
    <source>
        <dbReference type="ARBA" id="ARBA00022692"/>
    </source>
</evidence>
<feature type="transmembrane region" description="Helical" evidence="12">
    <location>
        <begin position="1166"/>
        <end position="1187"/>
    </location>
</feature>
<dbReference type="SMART" id="SM00382">
    <property type="entry name" value="AAA"/>
    <property type="match status" value="2"/>
</dbReference>
<comment type="subcellular location">
    <subcellularLocation>
        <location evidence="1">Cell membrane</location>
        <topology evidence="1">Multi-pass membrane protein</topology>
    </subcellularLocation>
</comment>
<keyword evidence="3" id="KW-0813">Transport</keyword>
<evidence type="ECO:0000256" key="6">
    <source>
        <dbReference type="ARBA" id="ARBA00022741"/>
    </source>
</evidence>
<keyword evidence="4" id="KW-1003">Cell membrane</keyword>
<dbReference type="PROSITE" id="PS50893">
    <property type="entry name" value="ABC_TRANSPORTER_2"/>
    <property type="match status" value="2"/>
</dbReference>
<feature type="domain" description="ABC transporter" evidence="13">
    <location>
        <begin position="638"/>
        <end position="884"/>
    </location>
</feature>
<evidence type="ECO:0000259" key="14">
    <source>
        <dbReference type="PROSITE" id="PS50929"/>
    </source>
</evidence>
<dbReference type="Gene3D" id="3.40.50.300">
    <property type="entry name" value="P-loop containing nucleotide triphosphate hydrolases"/>
    <property type="match status" value="2"/>
</dbReference>
<evidence type="ECO:0000256" key="1">
    <source>
        <dbReference type="ARBA" id="ARBA00004651"/>
    </source>
</evidence>
<dbReference type="FunFam" id="1.20.1560.10:FF:000066">
    <property type="entry name" value="ABC multidrug transporter (Eurofung)"/>
    <property type="match status" value="1"/>
</dbReference>
<dbReference type="CDD" id="cd18580">
    <property type="entry name" value="ABC_6TM_ABCC_D2"/>
    <property type="match status" value="1"/>
</dbReference>
<dbReference type="GO" id="GO:0005886">
    <property type="term" value="C:plasma membrane"/>
    <property type="evidence" value="ECO:0007669"/>
    <property type="project" value="UniProtKB-SubCell"/>
</dbReference>
<dbReference type="GO" id="GO:0016887">
    <property type="term" value="F:ATP hydrolysis activity"/>
    <property type="evidence" value="ECO:0007669"/>
    <property type="project" value="InterPro"/>
</dbReference>
<dbReference type="FunFam" id="3.40.50.300:FF:002145">
    <property type="entry name" value="ABC transporter (MsbA subfamily)"/>
    <property type="match status" value="1"/>
</dbReference>
<feature type="transmembrane region" description="Helical" evidence="12">
    <location>
        <begin position="300"/>
        <end position="320"/>
    </location>
</feature>
<dbReference type="InterPro" id="IPR003439">
    <property type="entry name" value="ABC_transporter-like_ATP-bd"/>
</dbReference>
<evidence type="ECO:0000256" key="3">
    <source>
        <dbReference type="ARBA" id="ARBA00022448"/>
    </source>
</evidence>
<organism evidence="15 16">
    <name type="scientific">Colletotrichum liriopes</name>
    <dbReference type="NCBI Taxonomy" id="708192"/>
    <lineage>
        <taxon>Eukaryota</taxon>
        <taxon>Fungi</taxon>
        <taxon>Dikarya</taxon>
        <taxon>Ascomycota</taxon>
        <taxon>Pezizomycotina</taxon>
        <taxon>Sordariomycetes</taxon>
        <taxon>Hypocreomycetidae</taxon>
        <taxon>Glomerellales</taxon>
        <taxon>Glomerellaceae</taxon>
        <taxon>Colletotrichum</taxon>
        <taxon>Colletotrichum spaethianum species complex</taxon>
    </lineage>
</organism>
<name>A0AA37GE31_9PEZI</name>
<feature type="transmembrane region" description="Helical" evidence="12">
    <location>
        <begin position="94"/>
        <end position="113"/>
    </location>
</feature>
<reference evidence="15 16" key="1">
    <citation type="submission" date="2021-07" db="EMBL/GenBank/DDBJ databases">
        <title>Genome data of Colletotrichum spaethianum.</title>
        <authorList>
            <person name="Utami Y.D."/>
            <person name="Hiruma K."/>
        </authorList>
    </citation>
    <scope>NUCLEOTIDE SEQUENCE [LARGE SCALE GENOMIC DNA]</scope>
    <source>
        <strain evidence="15 16">MAFF 242679</strain>
    </source>
</reference>
<keyword evidence="8 12" id="KW-1133">Transmembrane helix</keyword>
<dbReference type="InterPro" id="IPR011527">
    <property type="entry name" value="ABC1_TM_dom"/>
</dbReference>
<feature type="domain" description="ABC transmembrane type-1" evidence="14">
    <location>
        <begin position="949"/>
        <end position="1224"/>
    </location>
</feature>
<dbReference type="Proteomes" id="UP001055172">
    <property type="component" value="Unassembled WGS sequence"/>
</dbReference>
<dbReference type="PANTHER" id="PTHR24223:SF399">
    <property type="entry name" value="ABC TRANSPORTER ATNG"/>
    <property type="match status" value="1"/>
</dbReference>
<evidence type="ECO:0000256" key="2">
    <source>
        <dbReference type="ARBA" id="ARBA00009726"/>
    </source>
</evidence>
<sequence length="1508" mass="165729">MNASVDFDAFGPQLTGRFDFTLYFEHAVLSIIPSALFLAILPCRITWLFQRHSIPRSGWLLLAKLATATIHFSLQATLLALWALPTTIRNPASLAATSLALINSIFIIGLIYVEHDRSARPSKLLSIYLSTSLLIDLAQARSLFLQQPTTSGTIGSVFAALLAMRFILILLEEIPKRGVPEPSSKEEISGPLNRSLFGWLNPLLLRGSRGILEVGDLGKIDHKFDSARLLSMLNFSWDSSDKSAKHALLKSTLSAFRIGYMAPILPRLFLAAFNFAQPFLIKRIIEFVGESRDAQSRDVAAGLIGAALLVYLGLASGVLISQISRGIYNHAVYQLTTTLRGGLVSLIFTKSLRLDAATAGKAKAITLMSTDIDSITSGVKDLHEIWASILELGVAVYLLNLQIGAACFVVIIPAIVCSFITERATDGIGPARMAWNEGVQERVSTTSSMLAQIKGIKMMGLTDYFSNMVQRLRVTELDMSKKFRMFIVRIILICESLFAIFIPSLHLTLPTANLSDQMTPAVVVTAAVFWTRADGFTVSQAFTSLAIVALVSTPLANLIGSYPTFVSSVACFGRIQSFLVQDESKAGLDRSIETIERKHSVSTVSVPDTILHTASKGHVIKLKDMHPQQSPEKSDIAISLKNATVCVEGKEEAILQDITLFIPRSRYIEVTGVVGCGKSTFLKAILGEVPLTSGSIRFERSKMSVAFCEQTPWLRNISIKNNIVGQEGFDDRWYNRVIVACDLKEDISRLPGADDTLVGSGGIKLSGGQKQRVALARAVYARRSIVLLDDPFSALDAETRAKVFSRLLGEDGLLRQGDATVIHATPARECLNSPFVVVVNKHRSMHHIKNADVFHSFTVILLSKDGSLEQARPSINLLAAFKDIDSERRPDNGIHQDEDTNVAATVGEGSNHKAPNSKEKDASQRQSGDFSLYKFYLQSIGPALAITFILFAATYIFLGFLPNIWLRIWTERGINDGSRGAYFGAYVAFCLATVLLSGLAVGLFFVVVIPHSATRLHWKLLDSLLKAPLWFFTTVDSGVTLNRFSQDMTLVDQTLPTAFFEVVLDTLVAIASAALIASGAHYFAAVIPFCILPLYFLQKFYLKTSRQMRHLDLESKSPLYTHFTETLNGVVTIRAFGWQPEFVKEQLRLLDISQGPYYLLFCIQRWLAIVLDLFVAVIATALVAFAVKLTNTTSGGAIGLSMVSLMGLNSSLSRLISSWTNLETSLGAIARLRDFVRDTPQEDGVNAQNLHTLPEGWPAVGAINIRNINARYKTDNDDILRNISLIIQPGQNIGICGRTGRQVTHCNGKTSLLLTLLRLLEMPSGSIQVDDIDLCSHSCKAVRQHLITLPQDPVILPGTVRTNLDPNGLFDGQPGEAILVEALTKVFLWNNVIKSRGRLNANFADLGLSHGQQQLFALARSMLHKSQSRIVLLDEATSSIDHETDKKLQKVIKDEFATHTVLAVAHRLDTIENYDVVVVMDKGKVVEVGNPRHLLRQSGSAFQRLYAH</sequence>
<dbReference type="GO" id="GO:0140359">
    <property type="term" value="F:ABC-type transporter activity"/>
    <property type="evidence" value="ECO:0007669"/>
    <property type="project" value="InterPro"/>
</dbReference>
<evidence type="ECO:0000256" key="4">
    <source>
        <dbReference type="ARBA" id="ARBA00022475"/>
    </source>
</evidence>
<dbReference type="Gene3D" id="1.20.1560.10">
    <property type="entry name" value="ABC transporter type 1, transmembrane domain"/>
    <property type="match status" value="2"/>
</dbReference>
<feature type="compositionally biased region" description="Basic and acidic residues" evidence="11">
    <location>
        <begin position="888"/>
        <end position="898"/>
    </location>
</feature>
<dbReference type="Pfam" id="PF24357">
    <property type="entry name" value="TMD0_ABC"/>
    <property type="match status" value="1"/>
</dbReference>
<dbReference type="PANTHER" id="PTHR24223">
    <property type="entry name" value="ATP-BINDING CASSETTE SUB-FAMILY C"/>
    <property type="match status" value="1"/>
</dbReference>